<dbReference type="Pfam" id="PF01926">
    <property type="entry name" value="MMR_HSR1"/>
    <property type="match status" value="1"/>
</dbReference>
<dbReference type="CDD" id="cd00882">
    <property type="entry name" value="Ras_like_GTPase"/>
    <property type="match status" value="1"/>
</dbReference>
<dbReference type="EMBL" id="CAJOBD010000575">
    <property type="protein sequence ID" value="CAF3691088.1"/>
    <property type="molecule type" value="Genomic_DNA"/>
</dbReference>
<evidence type="ECO:0000256" key="1">
    <source>
        <dbReference type="SAM" id="Phobius"/>
    </source>
</evidence>
<dbReference type="GO" id="GO:0005525">
    <property type="term" value="F:GTP binding"/>
    <property type="evidence" value="ECO:0007669"/>
    <property type="project" value="InterPro"/>
</dbReference>
<reference evidence="3" key="1">
    <citation type="submission" date="2021-02" db="EMBL/GenBank/DDBJ databases">
        <authorList>
            <person name="Nowell W R."/>
        </authorList>
    </citation>
    <scope>NUCLEOTIDE SEQUENCE</scope>
</reference>
<comment type="caution">
    <text evidence="3">The sequence shown here is derived from an EMBL/GenBank/DDBJ whole genome shotgun (WGS) entry which is preliminary data.</text>
</comment>
<dbReference type="InterPro" id="IPR006073">
    <property type="entry name" value="GTP-bd"/>
</dbReference>
<dbReference type="Proteomes" id="UP000663864">
    <property type="component" value="Unassembled WGS sequence"/>
</dbReference>
<keyword evidence="1" id="KW-0472">Membrane</keyword>
<dbReference type="AlphaFoldDB" id="A0A814HRI9"/>
<evidence type="ECO:0000313" key="4">
    <source>
        <dbReference type="EMBL" id="CAF3691088.1"/>
    </source>
</evidence>
<dbReference type="Proteomes" id="UP000663836">
    <property type="component" value="Unassembled WGS sequence"/>
</dbReference>
<feature type="domain" description="G" evidence="2">
    <location>
        <begin position="200"/>
        <end position="330"/>
    </location>
</feature>
<evidence type="ECO:0000259" key="2">
    <source>
        <dbReference type="Pfam" id="PF01926"/>
    </source>
</evidence>
<evidence type="ECO:0000313" key="3">
    <source>
        <dbReference type="EMBL" id="CAF1013198.1"/>
    </source>
</evidence>
<dbReference type="Gene3D" id="3.40.50.300">
    <property type="entry name" value="P-loop containing nucleotide triphosphate hydrolases"/>
    <property type="match status" value="1"/>
</dbReference>
<keyword evidence="1" id="KW-1133">Transmembrane helix</keyword>
<dbReference type="EMBL" id="CAJNOT010000532">
    <property type="protein sequence ID" value="CAF1013198.1"/>
    <property type="molecule type" value="Genomic_DNA"/>
</dbReference>
<sequence>MYCNHSSIDGPQQNKFLINLLWEHFYEKYGVDLLFEVDIMPGILSNDISCRITHIQCLIETLKKRKPNASSTSEPIKSIINRGIQLINNLKEMKDISDEIKSNDNSNNDLATCCEKYKTFLNGSDDAKRKCESFIEICETLLYYIGKADFENYFPSLNQLMITWEYSLMTTDEFKPKVITVFKSFENDLKRIIIPTIPCRIGFFGETSVGKTSLLNCLRKTGNNYMNNSETEIISDRRIFSPVRVGKSTLCQLEFDHEYTDGTQVIFVDIEGSTDYDTDLKSGNYFDEIRKADCDLYILVFDNKFIDIHKKWYDYIVNELKRTCWVVRNKIDDLFLRIFKEDVGQEFNSSSETKRNLYAERIIKRIRKSVSSNTNELKLYLTATSSDINEFNRDLFNASYGKFELEQLINDIKNLPLSFHTNRLQRMCMIAVAKVINYCFRRGYVINVMKYKIYAGVAAVVPFADLIPRYLGREEIRQVFGVNNRTRFMAWWTGKKDELKEYLENFDIEIDKDSLKTSAFKSTFKLRAPAIASNVNAGTSVLLRPAAAGGITVISLSDDVFRGVSVGVINTVRGLSISLMVVGIVLTAAMCAWSAVSNGKQMYNYLNRLCDDIILISEPIAMKIMDDNNDTCESFLIKNE</sequence>
<organism evidence="3 5">
    <name type="scientific">Rotaria sordida</name>
    <dbReference type="NCBI Taxonomy" id="392033"/>
    <lineage>
        <taxon>Eukaryota</taxon>
        <taxon>Metazoa</taxon>
        <taxon>Spiralia</taxon>
        <taxon>Gnathifera</taxon>
        <taxon>Rotifera</taxon>
        <taxon>Eurotatoria</taxon>
        <taxon>Bdelloidea</taxon>
        <taxon>Philodinida</taxon>
        <taxon>Philodinidae</taxon>
        <taxon>Rotaria</taxon>
    </lineage>
</organism>
<protein>
    <recommendedName>
        <fullName evidence="2">G domain-containing protein</fullName>
    </recommendedName>
</protein>
<name>A0A814HRI9_9BILA</name>
<feature type="transmembrane region" description="Helical" evidence="1">
    <location>
        <begin position="575"/>
        <end position="596"/>
    </location>
</feature>
<keyword evidence="1" id="KW-0812">Transmembrane</keyword>
<accession>A0A814HRI9</accession>
<gene>
    <name evidence="4" type="ORF">JBS370_LOCUS8854</name>
    <name evidence="3" type="ORF">ZHD862_LOCUS13143</name>
</gene>
<dbReference type="SUPFAM" id="SSF52540">
    <property type="entry name" value="P-loop containing nucleoside triphosphate hydrolases"/>
    <property type="match status" value="1"/>
</dbReference>
<proteinExistence type="predicted"/>
<dbReference type="InterPro" id="IPR027417">
    <property type="entry name" value="P-loop_NTPase"/>
</dbReference>
<evidence type="ECO:0000313" key="5">
    <source>
        <dbReference type="Proteomes" id="UP000663864"/>
    </source>
</evidence>